<dbReference type="KEGG" id="pmet:G4Y79_20180"/>
<feature type="chain" id="PRO_5032593147" description="Peptidase C-terminal archaeal/bacterial domain-containing protein" evidence="1">
    <location>
        <begin position="21"/>
        <end position="452"/>
    </location>
</feature>
<keyword evidence="1" id="KW-0732">Signal</keyword>
<dbReference type="RefSeq" id="WP_195170053.1">
    <property type="nucleotide sequence ID" value="NZ_CP062983.1"/>
</dbReference>
<proteinExistence type="predicted"/>
<dbReference type="AlphaFoldDB" id="A0A7S8E806"/>
<evidence type="ECO:0000313" key="2">
    <source>
        <dbReference type="EMBL" id="QPC81983.1"/>
    </source>
</evidence>
<dbReference type="EMBL" id="CP062983">
    <property type="protein sequence ID" value="QPC81983.1"/>
    <property type="molecule type" value="Genomic_DNA"/>
</dbReference>
<evidence type="ECO:0000256" key="1">
    <source>
        <dbReference type="SAM" id="SignalP"/>
    </source>
</evidence>
<name>A0A7S8E806_9CHLR</name>
<reference evidence="2 3" key="1">
    <citation type="submission" date="2020-02" db="EMBL/GenBank/DDBJ databases">
        <authorList>
            <person name="Zheng R.K."/>
            <person name="Sun C.M."/>
        </authorList>
    </citation>
    <scope>NUCLEOTIDE SEQUENCE [LARGE SCALE GENOMIC DNA]</scope>
    <source>
        <strain evidence="3">rifampicinis</strain>
    </source>
</reference>
<evidence type="ECO:0000313" key="3">
    <source>
        <dbReference type="Proteomes" id="UP000594468"/>
    </source>
</evidence>
<feature type="signal peptide" evidence="1">
    <location>
        <begin position="1"/>
        <end position="20"/>
    </location>
</feature>
<sequence>MKRVIVLTILLLMFGTSVLAQPSTAERVSFAAGATSATVSGTVDGTGSRAYVLYAFAGQRMDLTLNAASLTLVSPSGIPLVRGTVTADPVHAYNDILPETGDYTILVSIPSGTGATNYSLTISITGDAIRKTDAERISFQPGMTGAVVNGWVSQSSSDKYLLYAFAGQNMEIALDLLSASITLISPTGTVLIDHGTVDTDFVQVFNQTLPQTGDYTIQVHESGTALLPYTLDVSVDALPGETDDVQRISFAPGAISATVTGALNPSDTASYVLRAFAGQQMSITLNAATLTVVSPSGVPLVRGTVTAEPVRNFSQTLPETGDYRIVVSLAPTQAATNYSLTTTVTGAIIRHEETERISFAPGAVSAILTGTITDAAMDNYVLYAFAGQSMTVTVEGAYLTVVSPSGSPLARAQAGATTMTTTLPETGDYRVSVSNPSGTGTLNYTLTVSITG</sequence>
<dbReference type="Gene3D" id="2.60.120.380">
    <property type="match status" value="4"/>
</dbReference>
<organism evidence="2 3">
    <name type="scientific">Phototrophicus methaneseepsis</name>
    <dbReference type="NCBI Taxonomy" id="2710758"/>
    <lineage>
        <taxon>Bacteria</taxon>
        <taxon>Bacillati</taxon>
        <taxon>Chloroflexota</taxon>
        <taxon>Candidatus Thermofontia</taxon>
        <taxon>Phototrophicales</taxon>
        <taxon>Phototrophicaceae</taxon>
        <taxon>Phototrophicus</taxon>
    </lineage>
</organism>
<evidence type="ECO:0008006" key="4">
    <source>
        <dbReference type="Google" id="ProtNLM"/>
    </source>
</evidence>
<keyword evidence="3" id="KW-1185">Reference proteome</keyword>
<protein>
    <recommendedName>
        <fullName evidence="4">Peptidase C-terminal archaeal/bacterial domain-containing protein</fullName>
    </recommendedName>
</protein>
<gene>
    <name evidence="2" type="ORF">G4Y79_20180</name>
</gene>
<dbReference type="Proteomes" id="UP000594468">
    <property type="component" value="Chromosome"/>
</dbReference>
<accession>A0A7S8E806</accession>